<reference evidence="2" key="1">
    <citation type="submission" date="2021-02" db="EMBL/GenBank/DDBJ databases">
        <authorList>
            <person name="Dougan E. K."/>
            <person name="Rhodes N."/>
            <person name="Thang M."/>
            <person name="Chan C."/>
        </authorList>
    </citation>
    <scope>NUCLEOTIDE SEQUENCE</scope>
</reference>
<comment type="caution">
    <text evidence="2">The sequence shown here is derived from an EMBL/GenBank/DDBJ whole genome shotgun (WGS) entry which is preliminary data.</text>
</comment>
<accession>A0A813BJ73</accession>
<sequence>MFSALDGGPTLETIEVVVLNTSSNIKDWVDSLPINISGLVPNPRQADGKGMDVCHAWRIARREDVARYDGGWSIESCFQEEEHPCDAVLMAKELSCSDCLAQVPMVIMPYRLMERLIAKPMKQSARLQLSADKIKECNPESVYNKTAKYVAADPWWERFGPGAPRHINVANVARPSKPAKRARVEKERPAGGLAPAVAERRVPLPPPAERLEPAEPAPGPVEPAEPAPGPAERLEPALGCSKCRYKSTGCAQCKRPGTQLVMGDAGGEPEADVTDGAESTSALSAAASLWNLEPTAPQPACNDAFVENLSDEDQVPSVAALQNQEAGDVPCTLPGKEGDTACVSIAINKISFATAASLREPPSLDASRKLFGRFPAEGFLTETKPLLFHYHDMSPDEMIPDWFYNLSTSHRGQIRKAPSAISFVYGLSSVGSSDPQETLELWNARAPKADQVSGRKQGAVQTLLAIDKTHLELIHSIVSEFSFEGCPFSDDSLSSKKLYPGAAFTSRLGKNSPWRPRLVVTSHSFELFIQMIRQQHKSSVHKGKLPKATMEEKAEICAAASALGLEVLRTVPNAQEDVDGWEPQLWQDQTPYFKQCLLYRST</sequence>
<gene>
    <name evidence="2" type="ORF">SNEC2469_LOCUS30575</name>
</gene>
<evidence type="ECO:0000313" key="2">
    <source>
        <dbReference type="EMBL" id="CAE7904466.1"/>
    </source>
</evidence>
<dbReference type="OrthoDB" id="424395at2759"/>
<organism evidence="2 3">
    <name type="scientific">Symbiodinium necroappetens</name>
    <dbReference type="NCBI Taxonomy" id="1628268"/>
    <lineage>
        <taxon>Eukaryota</taxon>
        <taxon>Sar</taxon>
        <taxon>Alveolata</taxon>
        <taxon>Dinophyceae</taxon>
        <taxon>Suessiales</taxon>
        <taxon>Symbiodiniaceae</taxon>
        <taxon>Symbiodinium</taxon>
    </lineage>
</organism>
<protein>
    <submittedName>
        <fullName evidence="2">Uncharacterized protein</fullName>
    </submittedName>
</protein>
<dbReference type="EMBL" id="CAJNJA010071642">
    <property type="protein sequence ID" value="CAE7904466.1"/>
    <property type="molecule type" value="Genomic_DNA"/>
</dbReference>
<evidence type="ECO:0000313" key="3">
    <source>
        <dbReference type="Proteomes" id="UP000601435"/>
    </source>
</evidence>
<name>A0A813BJ73_9DINO</name>
<proteinExistence type="predicted"/>
<feature type="compositionally biased region" description="Pro residues" evidence="1">
    <location>
        <begin position="215"/>
        <end position="229"/>
    </location>
</feature>
<evidence type="ECO:0000256" key="1">
    <source>
        <dbReference type="SAM" id="MobiDB-lite"/>
    </source>
</evidence>
<feature type="region of interest" description="Disordered" evidence="1">
    <location>
        <begin position="174"/>
        <end position="233"/>
    </location>
</feature>
<dbReference type="AlphaFoldDB" id="A0A813BJ73"/>
<keyword evidence="3" id="KW-1185">Reference proteome</keyword>
<dbReference type="Proteomes" id="UP000601435">
    <property type="component" value="Unassembled WGS sequence"/>
</dbReference>